<gene>
    <name evidence="1" type="ORF">EIK76_00630</name>
</gene>
<comment type="caution">
    <text evidence="1">The sequence shown here is derived from an EMBL/GenBank/DDBJ whole genome shotgun (WGS) entry which is preliminary data.</text>
</comment>
<evidence type="ECO:0000313" key="2">
    <source>
        <dbReference type="Proteomes" id="UP000276260"/>
    </source>
</evidence>
<dbReference type="Proteomes" id="UP000276260">
    <property type="component" value="Unassembled WGS sequence"/>
</dbReference>
<dbReference type="AlphaFoldDB" id="A0A3P3QNP1"/>
<dbReference type="RefSeq" id="WP_046521095.1">
    <property type="nucleotide sequence ID" value="NZ_LAVS01000090.1"/>
</dbReference>
<dbReference type="InterPro" id="IPR021343">
    <property type="entry name" value="DUF2960"/>
</dbReference>
<protein>
    <submittedName>
        <fullName evidence="1">DUF2960 domain-containing protein</fullName>
    </submittedName>
</protein>
<dbReference type="EMBL" id="RRCF01000001">
    <property type="protein sequence ID" value="RRJ22625.1"/>
    <property type="molecule type" value="Genomic_DNA"/>
</dbReference>
<proteinExistence type="predicted"/>
<name>A0A3P3QNP1_9GAMM</name>
<reference evidence="1 2" key="1">
    <citation type="submission" date="2018-11" db="EMBL/GenBank/DDBJ databases">
        <title>Draft genome analysis of Rheinheimera mesophila isolated from an industrial waste site.</title>
        <authorList>
            <person name="Yu Q."/>
            <person name="Qi Y."/>
            <person name="Zhang H."/>
            <person name="Lu Y."/>
            <person name="Pu J."/>
        </authorList>
    </citation>
    <scope>NUCLEOTIDE SEQUENCE [LARGE SCALE GENOMIC DNA]</scope>
    <source>
        <strain evidence="1 2">IITR13</strain>
    </source>
</reference>
<keyword evidence="2" id="KW-1185">Reference proteome</keyword>
<accession>A0A3P3QNP1</accession>
<evidence type="ECO:0000313" key="1">
    <source>
        <dbReference type="EMBL" id="RRJ22625.1"/>
    </source>
</evidence>
<dbReference type="OrthoDB" id="5820465at2"/>
<sequence>MARHISYKYKGQWKKIPFSYDKYADSFEAVAAAEGIDLTAFRKMEQQVAMTAKGKGALKDYRKNAFVQMGFSEILLLRDDQEPFNL</sequence>
<organism evidence="1 2">
    <name type="scientific">Rheinheimera mesophila</name>
    <dbReference type="NCBI Taxonomy" id="1547515"/>
    <lineage>
        <taxon>Bacteria</taxon>
        <taxon>Pseudomonadati</taxon>
        <taxon>Pseudomonadota</taxon>
        <taxon>Gammaproteobacteria</taxon>
        <taxon>Chromatiales</taxon>
        <taxon>Chromatiaceae</taxon>
        <taxon>Rheinheimera</taxon>
    </lineage>
</organism>
<dbReference type="Pfam" id="PF11173">
    <property type="entry name" value="DUF2960"/>
    <property type="match status" value="1"/>
</dbReference>